<evidence type="ECO:0000256" key="1">
    <source>
        <dbReference type="SAM" id="MobiDB-lite"/>
    </source>
</evidence>
<proteinExistence type="predicted"/>
<sequence>PSTVHGTTSSPSTTRPPALMGLRQRRAAQGLRQRRAAQGLRGRSGWLRILQPVAPATTARFTSRLEARGSSGLGGNGGLGGARQAGQETIVAPCVVDMGWPVPGMDAAGRHVGDEVPRVVDAAECRGGSRGGPWGGCSGRTSRRQGGACGGWPDVVVAAGVVCVVDVASVIVEAGVVCVVDAAGVVAAAGVPRVVDAASVVVAAEVARVVDAEAGDAATASNRGSWGSRSASESAAASGKTSARSSPAPPPESSLLEGPVVVDEVGGADTPVVLESGKRKRGCWLEESLSLTALRPRRPLAAPGKAAGPL</sequence>
<organism evidence="2 3">
    <name type="scientific">Cymbomonas tetramitiformis</name>
    <dbReference type="NCBI Taxonomy" id="36881"/>
    <lineage>
        <taxon>Eukaryota</taxon>
        <taxon>Viridiplantae</taxon>
        <taxon>Chlorophyta</taxon>
        <taxon>Pyramimonadophyceae</taxon>
        <taxon>Pyramimonadales</taxon>
        <taxon>Pyramimonadaceae</taxon>
        <taxon>Cymbomonas</taxon>
    </lineage>
</organism>
<evidence type="ECO:0000313" key="2">
    <source>
        <dbReference type="EMBL" id="KAK3243627.1"/>
    </source>
</evidence>
<accession>A0AAE0BXL5</accession>
<dbReference type="AlphaFoldDB" id="A0AAE0BXL5"/>
<dbReference type="EMBL" id="LGRX02032749">
    <property type="protein sequence ID" value="KAK3243627.1"/>
    <property type="molecule type" value="Genomic_DNA"/>
</dbReference>
<evidence type="ECO:0000313" key="3">
    <source>
        <dbReference type="Proteomes" id="UP001190700"/>
    </source>
</evidence>
<protein>
    <submittedName>
        <fullName evidence="2">Uncharacterized protein</fullName>
    </submittedName>
</protein>
<dbReference type="Proteomes" id="UP001190700">
    <property type="component" value="Unassembled WGS sequence"/>
</dbReference>
<feature type="non-terminal residue" evidence="2">
    <location>
        <position position="1"/>
    </location>
</feature>
<gene>
    <name evidence="2" type="ORF">CYMTET_46730</name>
</gene>
<name>A0AAE0BXL5_9CHLO</name>
<feature type="region of interest" description="Disordered" evidence="1">
    <location>
        <begin position="217"/>
        <end position="262"/>
    </location>
</feature>
<reference evidence="2 3" key="1">
    <citation type="journal article" date="2015" name="Genome Biol. Evol.">
        <title>Comparative Genomics of a Bacterivorous Green Alga Reveals Evolutionary Causalities and Consequences of Phago-Mixotrophic Mode of Nutrition.</title>
        <authorList>
            <person name="Burns J.A."/>
            <person name="Paasch A."/>
            <person name="Narechania A."/>
            <person name="Kim E."/>
        </authorList>
    </citation>
    <scope>NUCLEOTIDE SEQUENCE [LARGE SCALE GENOMIC DNA]</scope>
    <source>
        <strain evidence="2 3">PLY_AMNH</strain>
    </source>
</reference>
<feature type="compositionally biased region" description="Low complexity" evidence="1">
    <location>
        <begin position="224"/>
        <end position="246"/>
    </location>
</feature>
<keyword evidence="3" id="KW-1185">Reference proteome</keyword>
<comment type="caution">
    <text evidence="2">The sequence shown here is derived from an EMBL/GenBank/DDBJ whole genome shotgun (WGS) entry which is preliminary data.</text>
</comment>